<accession>B7KDY4</accession>
<dbReference type="STRING" id="65393.PCC7424_3283"/>
<sequence>MPTYLVALALFGQGLAQLLIVFLLFVYLCPST</sequence>
<dbReference type="AlphaFoldDB" id="B7KDY4"/>
<organism evidence="2 3">
    <name type="scientific">Gloeothece citriformis (strain PCC 7424)</name>
    <name type="common">Cyanothece sp. (strain PCC 7424)</name>
    <dbReference type="NCBI Taxonomy" id="65393"/>
    <lineage>
        <taxon>Bacteria</taxon>
        <taxon>Bacillati</taxon>
        <taxon>Cyanobacteriota</taxon>
        <taxon>Cyanophyceae</taxon>
        <taxon>Oscillatoriophycideae</taxon>
        <taxon>Chroococcales</taxon>
        <taxon>Aphanothecaceae</taxon>
        <taxon>Gloeothece</taxon>
        <taxon>Gloeothece citriformis</taxon>
    </lineage>
</organism>
<proteinExistence type="predicted"/>
<dbReference type="HOGENOM" id="CLU_3389034_0_0_3"/>
<dbReference type="KEGG" id="cyc:PCC7424_3283"/>
<evidence type="ECO:0000256" key="1">
    <source>
        <dbReference type="SAM" id="Phobius"/>
    </source>
</evidence>
<reference evidence="3" key="1">
    <citation type="journal article" date="2011" name="MBio">
        <title>Novel metabolic attributes of the genus Cyanothece, comprising a group of unicellular nitrogen-fixing Cyanobacteria.</title>
        <authorList>
            <person name="Bandyopadhyay A."/>
            <person name="Elvitigala T."/>
            <person name="Welsh E."/>
            <person name="Stockel J."/>
            <person name="Liberton M."/>
            <person name="Min H."/>
            <person name="Sherman L.A."/>
            <person name="Pakrasi H.B."/>
        </authorList>
    </citation>
    <scope>NUCLEOTIDE SEQUENCE [LARGE SCALE GENOMIC DNA]</scope>
    <source>
        <strain evidence="3">PCC 7424</strain>
    </source>
</reference>
<keyword evidence="3" id="KW-1185">Reference proteome</keyword>
<keyword evidence="1" id="KW-0472">Membrane</keyword>
<feature type="transmembrane region" description="Helical" evidence="1">
    <location>
        <begin position="6"/>
        <end position="29"/>
    </location>
</feature>
<gene>
    <name evidence="2" type="ordered locus">PCC7424_3283</name>
</gene>
<evidence type="ECO:0000313" key="2">
    <source>
        <dbReference type="EMBL" id="ACK71682.1"/>
    </source>
</evidence>
<keyword evidence="1" id="KW-1133">Transmembrane helix</keyword>
<dbReference type="EMBL" id="CP001291">
    <property type="protein sequence ID" value="ACK71682.1"/>
    <property type="molecule type" value="Genomic_DNA"/>
</dbReference>
<dbReference type="Proteomes" id="UP000002384">
    <property type="component" value="Chromosome"/>
</dbReference>
<evidence type="ECO:0000313" key="3">
    <source>
        <dbReference type="Proteomes" id="UP000002384"/>
    </source>
</evidence>
<keyword evidence="1" id="KW-0812">Transmembrane</keyword>
<name>B7KDY4_GLOC7</name>
<protein>
    <submittedName>
        <fullName evidence="2">Uncharacterized protein</fullName>
    </submittedName>
</protein>